<dbReference type="Pfam" id="PF00702">
    <property type="entry name" value="Hydrolase"/>
    <property type="match status" value="1"/>
</dbReference>
<dbReference type="Gene3D" id="3.40.50.1000">
    <property type="entry name" value="HAD superfamily/HAD-like"/>
    <property type="match status" value="1"/>
</dbReference>
<dbReference type="InterPro" id="IPR006439">
    <property type="entry name" value="HAD-SF_hydro_IA"/>
</dbReference>
<dbReference type="PANTHER" id="PTHR43611">
    <property type="entry name" value="ALPHA-D-GLUCOSE 1-PHOSPHATE PHOSPHATASE"/>
    <property type="match status" value="1"/>
</dbReference>
<dbReference type="InterPro" id="IPR023214">
    <property type="entry name" value="HAD_sf"/>
</dbReference>
<comment type="caution">
    <text evidence="1">The sequence shown here is derived from an EMBL/GenBank/DDBJ whole genome shotgun (WGS) entry which is preliminary data.</text>
</comment>
<dbReference type="EMBL" id="JAPDUS010000017">
    <property type="protein sequence ID" value="MCW4093882.1"/>
    <property type="molecule type" value="Genomic_DNA"/>
</dbReference>
<dbReference type="CDD" id="cd02603">
    <property type="entry name" value="HAD_sEH-N_like"/>
    <property type="match status" value="1"/>
</dbReference>
<gene>
    <name evidence="1" type="ORF">ONT05_09975</name>
</gene>
<dbReference type="InterPro" id="IPR036412">
    <property type="entry name" value="HAD-like_sf"/>
</dbReference>
<proteinExistence type="predicted"/>
<reference evidence="1" key="1">
    <citation type="submission" date="2022-11" db="EMBL/GenBank/DDBJ databases">
        <title>Genomic repertoires linked with pathogenic potency of arthritogenic Prevotella copri isolated from the gut of rheumatoid arthritis patients.</title>
        <authorList>
            <person name="Nii T."/>
            <person name="Maeda Y."/>
            <person name="Motooka D."/>
            <person name="Naito M."/>
            <person name="Matsumoto Y."/>
            <person name="Ogawa T."/>
            <person name="Oguro-Igashira E."/>
            <person name="Kishikawa T."/>
            <person name="Yamashita M."/>
            <person name="Koizumi S."/>
            <person name="Kurakawa T."/>
            <person name="Okumura R."/>
            <person name="Kayama H."/>
            <person name="Murakami M."/>
            <person name="Sakaguchi T."/>
            <person name="Das B."/>
            <person name="Nakamura S."/>
            <person name="Okada Y."/>
            <person name="Kumanogoh A."/>
            <person name="Takeda K."/>
        </authorList>
    </citation>
    <scope>NUCLEOTIDE SEQUENCE</scope>
    <source>
        <strain evidence="1">N016-13</strain>
    </source>
</reference>
<protein>
    <submittedName>
        <fullName evidence="1">HAD family phosphatase</fullName>
    </submittedName>
</protein>
<dbReference type="PRINTS" id="PR00413">
    <property type="entry name" value="HADHALOGNASE"/>
</dbReference>
<evidence type="ECO:0000313" key="2">
    <source>
        <dbReference type="Proteomes" id="UP001209074"/>
    </source>
</evidence>
<dbReference type="RefSeq" id="WP_264980783.1">
    <property type="nucleotide sequence ID" value="NZ_JAPDUS010000017.1"/>
</dbReference>
<dbReference type="SUPFAM" id="SSF56784">
    <property type="entry name" value="HAD-like"/>
    <property type="match status" value="1"/>
</dbReference>
<dbReference type="PANTHER" id="PTHR43611:SF3">
    <property type="entry name" value="FLAVIN MONONUCLEOTIDE HYDROLASE 1, CHLOROPLATIC"/>
    <property type="match status" value="1"/>
</dbReference>
<name>A0AAW5TZQ4_9BACT</name>
<organism evidence="1 2">
    <name type="scientific">Segatella copri</name>
    <dbReference type="NCBI Taxonomy" id="165179"/>
    <lineage>
        <taxon>Bacteria</taxon>
        <taxon>Pseudomonadati</taxon>
        <taxon>Bacteroidota</taxon>
        <taxon>Bacteroidia</taxon>
        <taxon>Bacteroidales</taxon>
        <taxon>Prevotellaceae</taxon>
        <taxon>Segatella</taxon>
    </lineage>
</organism>
<dbReference type="NCBIfam" id="TIGR01509">
    <property type="entry name" value="HAD-SF-IA-v3"/>
    <property type="match status" value="1"/>
</dbReference>
<accession>A0AAW5TZQ4</accession>
<evidence type="ECO:0000313" key="1">
    <source>
        <dbReference type="EMBL" id="MCW4093882.1"/>
    </source>
</evidence>
<dbReference type="Proteomes" id="UP001209074">
    <property type="component" value="Unassembled WGS sequence"/>
</dbReference>
<dbReference type="AlphaFoldDB" id="A0AAW5TZQ4"/>
<sequence length="146" mass="16943">MNVKQAYPKYAPYIVAYWYCYKDMDGGEIPGIYEIMCELKQRGYRLYCLTNWSHETFPIVKEVHARLFGMFEGIVVSGEEKLVKPNPEIYQLLLNRYSLQASESIFIDDRQVNVDGANHVGIHGILFTGAQDLKQRLCACLQIRHF</sequence>